<evidence type="ECO:0000313" key="3">
    <source>
        <dbReference type="Proteomes" id="UP000295832"/>
    </source>
</evidence>
<dbReference type="PANTHER" id="PTHR35796">
    <property type="entry name" value="HYPOTHETICAL CYTOSOLIC PROTEIN"/>
    <property type="match status" value="1"/>
</dbReference>
<dbReference type="PANTHER" id="PTHR35796:SF3">
    <property type="entry name" value="BHLH DOMAIN-CONTAINING PROTEIN"/>
    <property type="match status" value="1"/>
</dbReference>
<feature type="domain" description="Bacterial Pleckstrin homology" evidence="1">
    <location>
        <begin position="2"/>
        <end position="123"/>
    </location>
</feature>
<dbReference type="InterPro" id="IPR037063">
    <property type="entry name" value="PHb_sf"/>
</dbReference>
<dbReference type="Proteomes" id="UP000295832">
    <property type="component" value="Unassembled WGS sequence"/>
</dbReference>
<dbReference type="AlphaFoldDB" id="A0A4R8H1X4"/>
<proteinExistence type="predicted"/>
<evidence type="ECO:0000313" key="2">
    <source>
        <dbReference type="EMBL" id="TDX48420.1"/>
    </source>
</evidence>
<sequence length="127" mass="14395">MGFLDGLMGNATEMNLEDLKEELSEILIEGEVIEKGYKVLRDYFVFSSQRLILVDKQGVTGKKVEYHSIPYKSIRHFSIETAGTFDADSELKLWIAGSSMPLTKQFAKNSSNILEVQRTLAKYLLNL</sequence>
<dbReference type="CDD" id="cd13225">
    <property type="entry name" value="PH-like_bacteria"/>
    <property type="match status" value="1"/>
</dbReference>
<dbReference type="Gene3D" id="2.30.29.50">
    <property type="entry name" value="Bacterial Pleckstrin homology domain"/>
    <property type="match status" value="1"/>
</dbReference>
<organism evidence="2 3">
    <name type="scientific">Orenia marismortui</name>
    <dbReference type="NCBI Taxonomy" id="46469"/>
    <lineage>
        <taxon>Bacteria</taxon>
        <taxon>Bacillati</taxon>
        <taxon>Bacillota</taxon>
        <taxon>Clostridia</taxon>
        <taxon>Halanaerobiales</taxon>
        <taxon>Halobacteroidaceae</taxon>
        <taxon>Orenia</taxon>
    </lineage>
</organism>
<protein>
    <submittedName>
        <fullName evidence="2">PH (Pleckstrin Homology) domain-containing protein</fullName>
    </submittedName>
</protein>
<dbReference type="SUPFAM" id="SSF50729">
    <property type="entry name" value="PH domain-like"/>
    <property type="match status" value="1"/>
</dbReference>
<dbReference type="Pfam" id="PF08000">
    <property type="entry name" value="bPH_1"/>
    <property type="match status" value="1"/>
</dbReference>
<dbReference type="InterPro" id="IPR012544">
    <property type="entry name" value="PHb"/>
</dbReference>
<name>A0A4R8H1X4_9FIRM</name>
<comment type="caution">
    <text evidence="2">The sequence shown here is derived from an EMBL/GenBank/DDBJ whole genome shotgun (WGS) entry which is preliminary data.</text>
</comment>
<reference evidence="2 3" key="1">
    <citation type="submission" date="2019-03" db="EMBL/GenBank/DDBJ databases">
        <title>Subsurface microbial communities from deep shales in Ohio and West Virginia, USA.</title>
        <authorList>
            <person name="Wrighton K."/>
        </authorList>
    </citation>
    <scope>NUCLEOTIDE SEQUENCE [LARGE SCALE GENOMIC DNA]</scope>
    <source>
        <strain evidence="2 3">MSL 6dP</strain>
    </source>
</reference>
<keyword evidence="3" id="KW-1185">Reference proteome</keyword>
<accession>A0A4R8H1X4</accession>
<gene>
    <name evidence="2" type="ORF">C7959_12828</name>
</gene>
<evidence type="ECO:0000259" key="1">
    <source>
        <dbReference type="Pfam" id="PF08000"/>
    </source>
</evidence>
<dbReference type="EMBL" id="SOEG01000028">
    <property type="protein sequence ID" value="TDX48420.1"/>
    <property type="molecule type" value="Genomic_DNA"/>
</dbReference>
<dbReference type="STRING" id="926561.GCA_000379025_01446"/>
<dbReference type="RefSeq" id="WP_134118086.1">
    <property type="nucleotide sequence ID" value="NZ_SOEG01000028.1"/>
</dbReference>